<organism evidence="4 5">
    <name type="scientific">Spraguea lophii (strain 42_110)</name>
    <name type="common">Microsporidian parasite</name>
    <dbReference type="NCBI Taxonomy" id="1358809"/>
    <lineage>
        <taxon>Eukaryota</taxon>
        <taxon>Fungi</taxon>
        <taxon>Fungi incertae sedis</taxon>
        <taxon>Microsporidia</taxon>
        <taxon>Spragueidae</taxon>
        <taxon>Spraguea</taxon>
    </lineage>
</organism>
<dbReference type="EMBL" id="ATCN01000330">
    <property type="protein sequence ID" value="EPR79234.1"/>
    <property type="molecule type" value="Genomic_DNA"/>
</dbReference>
<dbReference type="AlphaFoldDB" id="S7XJN8"/>
<dbReference type="SMART" id="SM00369">
    <property type="entry name" value="LRR_TYP"/>
    <property type="match status" value="6"/>
</dbReference>
<dbReference type="InterPro" id="IPR032675">
    <property type="entry name" value="LRR_dom_sf"/>
</dbReference>
<dbReference type="SUPFAM" id="SSF52058">
    <property type="entry name" value="L domain-like"/>
    <property type="match status" value="1"/>
</dbReference>
<dbReference type="InterPro" id="IPR003591">
    <property type="entry name" value="Leu-rich_rpt_typical-subtyp"/>
</dbReference>
<protein>
    <submittedName>
        <fullName evidence="4">Leucine rich repeat protein</fullName>
    </submittedName>
</protein>
<dbReference type="HOGENOM" id="CLU_000288_18_15_1"/>
<feature type="domain" description="Disease resistance R13L4/SHOC-2-like LRR" evidence="3">
    <location>
        <begin position="67"/>
        <end position="336"/>
    </location>
</feature>
<keyword evidence="5" id="KW-1185">Reference proteome</keyword>
<dbReference type="Gene3D" id="3.80.10.10">
    <property type="entry name" value="Ribonuclease Inhibitor"/>
    <property type="match status" value="2"/>
</dbReference>
<dbReference type="Pfam" id="PF23598">
    <property type="entry name" value="LRR_14"/>
    <property type="match status" value="1"/>
</dbReference>
<reference evidence="5" key="1">
    <citation type="journal article" date="2013" name="PLoS Genet.">
        <title>The genome of Spraguea lophii and the basis of host-microsporidian interactions.</title>
        <authorList>
            <person name="Campbell S.E."/>
            <person name="Williams T.A."/>
            <person name="Yousuf A."/>
            <person name="Soanes D.M."/>
            <person name="Paszkiewicz K.H."/>
            <person name="Williams B.A.P."/>
        </authorList>
    </citation>
    <scope>NUCLEOTIDE SEQUENCE [LARGE SCALE GENOMIC DNA]</scope>
    <source>
        <strain evidence="5">42_110</strain>
    </source>
</reference>
<dbReference type="OrthoDB" id="266138at2759"/>
<evidence type="ECO:0000256" key="2">
    <source>
        <dbReference type="ARBA" id="ARBA00022737"/>
    </source>
</evidence>
<sequence length="358" mass="41857">MNFLLFFSPVLMNCIEYKITYDNYDSIKKLIPNSNVIGLYKEIIMNRKFSCRFEIYRENEYDNTIGILDLNNIDPKTGNNIFPEIFCEINNIKCLLLNNLTLSGLPDKFVRLKELEELYLGYNRFKEFPQILFSLSNLKILYLNDNEFNIIPFGIIHMNNLEILNIGFCSRLISINSNLFRLTKLKELNLSNNPLLFRNDDFISCLVYSEYKTSGENEDNDDTNFVSYNSLKKLFICGNGLSTFPRIFSNSINLEQLDISNNSFEEIPYEIHSFINLEILNISNNCIKKMIIVDGMFKNLIELYLRCNKIPELSISDIVLQSLETLDLSFNRLSKIDRNILKSVKRFKKCIFSGNIFK</sequence>
<dbReference type="VEuPathDB" id="MicrosporidiaDB:SLOPH_1297"/>
<dbReference type="InterPro" id="IPR050216">
    <property type="entry name" value="LRR_domain-containing"/>
</dbReference>
<gene>
    <name evidence="4" type="ORF">SLOPH_1297</name>
</gene>
<keyword evidence="2" id="KW-0677">Repeat</keyword>
<name>S7XJN8_SPRLO</name>
<evidence type="ECO:0000259" key="3">
    <source>
        <dbReference type="Pfam" id="PF23598"/>
    </source>
</evidence>
<dbReference type="InParanoid" id="S7XJN8"/>
<accession>S7XJN8</accession>
<dbReference type="GO" id="GO:0005737">
    <property type="term" value="C:cytoplasm"/>
    <property type="evidence" value="ECO:0007669"/>
    <property type="project" value="TreeGrafter"/>
</dbReference>
<dbReference type="STRING" id="1358809.S7XJN8"/>
<dbReference type="Proteomes" id="UP000014978">
    <property type="component" value="Unassembled WGS sequence"/>
</dbReference>
<evidence type="ECO:0000313" key="5">
    <source>
        <dbReference type="Proteomes" id="UP000014978"/>
    </source>
</evidence>
<dbReference type="PANTHER" id="PTHR48051:SF1">
    <property type="entry name" value="RAS SUPPRESSOR PROTEIN 1"/>
    <property type="match status" value="1"/>
</dbReference>
<dbReference type="PRINTS" id="PR00019">
    <property type="entry name" value="LEURICHRPT"/>
</dbReference>
<dbReference type="InterPro" id="IPR001611">
    <property type="entry name" value="Leu-rich_rpt"/>
</dbReference>
<evidence type="ECO:0000313" key="4">
    <source>
        <dbReference type="EMBL" id="EPR79234.1"/>
    </source>
</evidence>
<proteinExistence type="predicted"/>
<evidence type="ECO:0000256" key="1">
    <source>
        <dbReference type="ARBA" id="ARBA00022614"/>
    </source>
</evidence>
<keyword evidence="1" id="KW-0433">Leucine-rich repeat</keyword>
<comment type="caution">
    <text evidence="4">The sequence shown here is derived from an EMBL/GenBank/DDBJ whole genome shotgun (WGS) entry which is preliminary data.</text>
</comment>
<dbReference type="InterPro" id="IPR055414">
    <property type="entry name" value="LRR_R13L4/SHOC2-like"/>
</dbReference>
<dbReference type="PANTHER" id="PTHR48051">
    <property type="match status" value="1"/>
</dbReference>
<dbReference type="PROSITE" id="PS51450">
    <property type="entry name" value="LRR"/>
    <property type="match status" value="2"/>
</dbReference>